<comment type="caution">
    <text evidence="2">The sequence shown here is derived from an EMBL/GenBank/DDBJ whole genome shotgun (WGS) entry which is preliminary data.</text>
</comment>
<sequence>MKEKERMVAAERTAELYALESGRVLKLFRNGLPRTMAEEEFRIAQNVFRSGLHVPEPFEFLEREGRVGVVYEKAEGHTMLAAIFQNPGIVETEARRMARIHAEIHGRKAEGLPRLKAALERRISDAPLLSAEEKAGIVLKLEELEDGGSLCHGDFHPDNVILGQKEWVIDWMTATAGSPAADVARTLLMLEHGALPDELPPSAIEFFTGIRQELAAAYMNEYTRLTRIPREEIVKWMVPVASARLTEWIPDSEKEKLLELIRKQ</sequence>
<organism evidence="2 3">
    <name type="scientific">Paenibacillus albilobatus</name>
    <dbReference type="NCBI Taxonomy" id="2716884"/>
    <lineage>
        <taxon>Bacteria</taxon>
        <taxon>Bacillati</taxon>
        <taxon>Bacillota</taxon>
        <taxon>Bacilli</taxon>
        <taxon>Bacillales</taxon>
        <taxon>Paenibacillaceae</taxon>
        <taxon>Paenibacillus</taxon>
    </lineage>
</organism>
<proteinExistence type="predicted"/>
<dbReference type="SUPFAM" id="SSF56112">
    <property type="entry name" value="Protein kinase-like (PK-like)"/>
    <property type="match status" value="1"/>
</dbReference>
<keyword evidence="3" id="KW-1185">Reference proteome</keyword>
<protein>
    <submittedName>
        <fullName evidence="2">Aminoglycoside phosphotransferase</fullName>
    </submittedName>
</protein>
<dbReference type="EMBL" id="BORQ01000001">
    <property type="protein sequence ID" value="GIO29740.1"/>
    <property type="molecule type" value="Genomic_DNA"/>
</dbReference>
<dbReference type="Gene3D" id="3.90.1200.10">
    <property type="match status" value="1"/>
</dbReference>
<evidence type="ECO:0000313" key="2">
    <source>
        <dbReference type="EMBL" id="GIO29740.1"/>
    </source>
</evidence>
<accession>A0A920C8A5</accession>
<dbReference type="AlphaFoldDB" id="A0A920C8A5"/>
<evidence type="ECO:0000259" key="1">
    <source>
        <dbReference type="Pfam" id="PF01636"/>
    </source>
</evidence>
<name>A0A920C8A5_9BACL</name>
<dbReference type="RefSeq" id="WP_160037594.1">
    <property type="nucleotide sequence ID" value="NZ_BORQ01000001.1"/>
</dbReference>
<reference evidence="2" key="1">
    <citation type="submission" date="2021-03" db="EMBL/GenBank/DDBJ databases">
        <title>Antimicrobial resistance genes in bacteria isolated from Japanese honey, and their potential for conferring macrolide and lincosamide resistance in the American foulbrood pathogen Paenibacillus larvae.</title>
        <authorList>
            <person name="Okamoto M."/>
            <person name="Kumagai M."/>
            <person name="Kanamori H."/>
            <person name="Takamatsu D."/>
        </authorList>
    </citation>
    <scope>NUCLEOTIDE SEQUENCE</scope>
    <source>
        <strain evidence="2">J2TS6</strain>
    </source>
</reference>
<dbReference type="Proteomes" id="UP000679779">
    <property type="component" value="Unassembled WGS sequence"/>
</dbReference>
<dbReference type="InterPro" id="IPR011009">
    <property type="entry name" value="Kinase-like_dom_sf"/>
</dbReference>
<evidence type="ECO:0000313" key="3">
    <source>
        <dbReference type="Proteomes" id="UP000679779"/>
    </source>
</evidence>
<feature type="domain" description="Aminoglycoside phosphotransferase" evidence="1">
    <location>
        <begin position="20"/>
        <end position="196"/>
    </location>
</feature>
<dbReference type="Pfam" id="PF01636">
    <property type="entry name" value="APH"/>
    <property type="match status" value="1"/>
</dbReference>
<gene>
    <name evidence="2" type="ORF">J2TS6_08810</name>
</gene>
<dbReference type="InterPro" id="IPR002575">
    <property type="entry name" value="Aminoglycoside_PTrfase"/>
</dbReference>